<dbReference type="GO" id="GO:0005886">
    <property type="term" value="C:plasma membrane"/>
    <property type="evidence" value="ECO:0007669"/>
    <property type="project" value="TreeGrafter"/>
</dbReference>
<dbReference type="SUPFAM" id="SSF56784">
    <property type="entry name" value="HAD-like"/>
    <property type="match status" value="1"/>
</dbReference>
<dbReference type="Gene3D" id="3.40.50.1000">
    <property type="entry name" value="HAD superfamily/HAD-like"/>
    <property type="match status" value="1"/>
</dbReference>
<dbReference type="InterPro" id="IPR023214">
    <property type="entry name" value="HAD_sf"/>
</dbReference>
<dbReference type="PANTHER" id="PTHR24092:SF175">
    <property type="entry name" value="PHOSPHOLIPID-TRANSPORTING ATPASE"/>
    <property type="match status" value="1"/>
</dbReference>
<proteinExistence type="predicted"/>
<dbReference type="GO" id="GO:0005524">
    <property type="term" value="F:ATP binding"/>
    <property type="evidence" value="ECO:0007669"/>
    <property type="project" value="InterPro"/>
</dbReference>
<evidence type="ECO:0000313" key="9">
    <source>
        <dbReference type="EMBL" id="JAS10883.1"/>
    </source>
</evidence>
<reference evidence="9" key="1">
    <citation type="submission" date="2015-12" db="EMBL/GenBank/DDBJ databases">
        <title>De novo transcriptome assembly of four potential Pierce s Disease insect vectors from Arizona vineyards.</title>
        <authorList>
            <person name="Tassone E.E."/>
        </authorList>
    </citation>
    <scope>NUCLEOTIDE SEQUENCE</scope>
</reference>
<keyword evidence="2 7" id="KW-0812">Transmembrane</keyword>
<dbReference type="InterPro" id="IPR032630">
    <property type="entry name" value="P_typ_ATPase_c"/>
</dbReference>
<dbReference type="NCBIfam" id="TIGR01494">
    <property type="entry name" value="ATPase_P-type"/>
    <property type="match status" value="1"/>
</dbReference>
<keyword evidence="5 7" id="KW-1133">Transmembrane helix</keyword>
<feature type="transmembrane region" description="Helical" evidence="7">
    <location>
        <begin position="218"/>
        <end position="241"/>
    </location>
</feature>
<dbReference type="GO" id="GO:0016887">
    <property type="term" value="F:ATP hydrolysis activity"/>
    <property type="evidence" value="ECO:0007669"/>
    <property type="project" value="InterPro"/>
</dbReference>
<organism evidence="9">
    <name type="scientific">Clastoptera arizonana</name>
    <name type="common">Arizona spittle bug</name>
    <dbReference type="NCBI Taxonomy" id="38151"/>
    <lineage>
        <taxon>Eukaryota</taxon>
        <taxon>Metazoa</taxon>
        <taxon>Ecdysozoa</taxon>
        <taxon>Arthropoda</taxon>
        <taxon>Hexapoda</taxon>
        <taxon>Insecta</taxon>
        <taxon>Pterygota</taxon>
        <taxon>Neoptera</taxon>
        <taxon>Paraneoptera</taxon>
        <taxon>Hemiptera</taxon>
        <taxon>Auchenorrhyncha</taxon>
        <taxon>Cercopoidea</taxon>
        <taxon>Clastopteridae</taxon>
        <taxon>Clastoptera</taxon>
    </lineage>
</organism>
<evidence type="ECO:0000256" key="6">
    <source>
        <dbReference type="ARBA" id="ARBA00023136"/>
    </source>
</evidence>
<name>A0A1B6CBQ2_9HEMI</name>
<dbReference type="GO" id="GO:0046872">
    <property type="term" value="F:metal ion binding"/>
    <property type="evidence" value="ECO:0007669"/>
    <property type="project" value="UniProtKB-KW"/>
</dbReference>
<dbReference type="AlphaFoldDB" id="A0A1B6CBQ2"/>
<feature type="domain" description="P-type ATPase C-terminal" evidence="8">
    <location>
        <begin position="39"/>
        <end position="289"/>
    </location>
</feature>
<dbReference type="GO" id="GO:0005783">
    <property type="term" value="C:endoplasmic reticulum"/>
    <property type="evidence" value="ECO:0007669"/>
    <property type="project" value="TreeGrafter"/>
</dbReference>
<sequence>LSDKKAVTVAVGDGANDISMIQEANVGLGIMGKEGLQAVRSSDFAFPKFHCIARAILVHGHWYYLRASVLVQYFFYKNVVLITPQVFFTFCNGPSPQSLYTSVVYILYNTMFTAAPIIVYSLFEQDFKADTLLLNPHLYYIHRNNSLMSWGYFFRWLINGFWDSTVVYWIPAVTLYNNAVILFDDTPLEMMAFGMTVLHNIMFVVNIKLLLHSRYWSTLFISVLIISQMFFMIFMLIYNFISISSSSESILMVYSNLLMSPSFWFLTLIIIIISVIPDVLFEVFGKTAWHKLFKFPKKIFCYRLKKKTFYKVNRKQS</sequence>
<dbReference type="InterPro" id="IPR001757">
    <property type="entry name" value="P_typ_ATPase"/>
</dbReference>
<protein>
    <recommendedName>
        <fullName evidence="8">P-type ATPase C-terminal domain-containing protein</fullName>
    </recommendedName>
</protein>
<evidence type="ECO:0000256" key="2">
    <source>
        <dbReference type="ARBA" id="ARBA00022692"/>
    </source>
</evidence>
<dbReference type="GO" id="GO:0045332">
    <property type="term" value="P:phospholipid translocation"/>
    <property type="evidence" value="ECO:0007669"/>
    <property type="project" value="TreeGrafter"/>
</dbReference>
<evidence type="ECO:0000256" key="7">
    <source>
        <dbReference type="SAM" id="Phobius"/>
    </source>
</evidence>
<feature type="transmembrane region" description="Helical" evidence="7">
    <location>
        <begin position="190"/>
        <end position="211"/>
    </location>
</feature>
<dbReference type="GO" id="GO:0140326">
    <property type="term" value="F:ATPase-coupled intramembrane lipid transporter activity"/>
    <property type="evidence" value="ECO:0007669"/>
    <property type="project" value="TreeGrafter"/>
</dbReference>
<feature type="transmembrane region" description="Helical" evidence="7">
    <location>
        <begin position="261"/>
        <end position="284"/>
    </location>
</feature>
<evidence type="ECO:0000259" key="8">
    <source>
        <dbReference type="Pfam" id="PF16212"/>
    </source>
</evidence>
<keyword evidence="4" id="KW-0460">Magnesium</keyword>
<feature type="transmembrane region" description="Helical" evidence="7">
    <location>
        <begin position="152"/>
        <end position="170"/>
    </location>
</feature>
<evidence type="ECO:0000256" key="4">
    <source>
        <dbReference type="ARBA" id="ARBA00022842"/>
    </source>
</evidence>
<evidence type="ECO:0000256" key="3">
    <source>
        <dbReference type="ARBA" id="ARBA00022723"/>
    </source>
</evidence>
<dbReference type="EMBL" id="GEDC01026415">
    <property type="protein sequence ID" value="JAS10883.1"/>
    <property type="molecule type" value="Transcribed_RNA"/>
</dbReference>
<dbReference type="SUPFAM" id="SSF81665">
    <property type="entry name" value="Calcium ATPase, transmembrane domain M"/>
    <property type="match status" value="1"/>
</dbReference>
<feature type="transmembrane region" description="Helical" evidence="7">
    <location>
        <begin position="103"/>
        <end position="123"/>
    </location>
</feature>
<feature type="non-terminal residue" evidence="9">
    <location>
        <position position="1"/>
    </location>
</feature>
<evidence type="ECO:0000256" key="5">
    <source>
        <dbReference type="ARBA" id="ARBA00022989"/>
    </source>
</evidence>
<evidence type="ECO:0000256" key="1">
    <source>
        <dbReference type="ARBA" id="ARBA00004141"/>
    </source>
</evidence>
<comment type="subcellular location">
    <subcellularLocation>
        <location evidence="1">Membrane</location>
        <topology evidence="1">Multi-pass membrane protein</topology>
    </subcellularLocation>
</comment>
<keyword evidence="3" id="KW-0479">Metal-binding</keyword>
<gene>
    <name evidence="9" type="ORF">g.18950</name>
</gene>
<dbReference type="PANTHER" id="PTHR24092">
    <property type="entry name" value="PROBABLE PHOSPHOLIPID-TRANSPORTING ATPASE"/>
    <property type="match status" value="1"/>
</dbReference>
<dbReference type="InterPro" id="IPR036412">
    <property type="entry name" value="HAD-like_sf"/>
</dbReference>
<keyword evidence="6 7" id="KW-0472">Membrane</keyword>
<dbReference type="Pfam" id="PF16212">
    <property type="entry name" value="PhoLip_ATPase_C"/>
    <property type="match status" value="1"/>
</dbReference>
<accession>A0A1B6CBQ2</accession>
<dbReference type="InterPro" id="IPR023298">
    <property type="entry name" value="ATPase_P-typ_TM_dom_sf"/>
</dbReference>